<dbReference type="AlphaFoldDB" id="A0AAD7JVN0"/>
<protein>
    <submittedName>
        <fullName evidence="1">Uncharacterized protein</fullName>
    </submittedName>
</protein>
<evidence type="ECO:0000313" key="1">
    <source>
        <dbReference type="EMBL" id="KAJ7772709.1"/>
    </source>
</evidence>
<dbReference type="EMBL" id="JARJLG010000019">
    <property type="protein sequence ID" value="KAJ7772709.1"/>
    <property type="molecule type" value="Genomic_DNA"/>
</dbReference>
<comment type="caution">
    <text evidence="1">The sequence shown here is derived from an EMBL/GenBank/DDBJ whole genome shotgun (WGS) entry which is preliminary data.</text>
</comment>
<accession>A0AAD7JVN0</accession>
<reference evidence="1" key="1">
    <citation type="submission" date="2023-03" db="EMBL/GenBank/DDBJ databases">
        <title>Massive genome expansion in bonnet fungi (Mycena s.s.) driven by repeated elements and novel gene families across ecological guilds.</title>
        <authorList>
            <consortium name="Lawrence Berkeley National Laboratory"/>
            <person name="Harder C.B."/>
            <person name="Miyauchi S."/>
            <person name="Viragh M."/>
            <person name="Kuo A."/>
            <person name="Thoen E."/>
            <person name="Andreopoulos B."/>
            <person name="Lu D."/>
            <person name="Skrede I."/>
            <person name="Drula E."/>
            <person name="Henrissat B."/>
            <person name="Morin E."/>
            <person name="Kohler A."/>
            <person name="Barry K."/>
            <person name="LaButti K."/>
            <person name="Morin E."/>
            <person name="Salamov A."/>
            <person name="Lipzen A."/>
            <person name="Mereny Z."/>
            <person name="Hegedus B."/>
            <person name="Baldrian P."/>
            <person name="Stursova M."/>
            <person name="Weitz H."/>
            <person name="Taylor A."/>
            <person name="Grigoriev I.V."/>
            <person name="Nagy L.G."/>
            <person name="Martin F."/>
            <person name="Kauserud H."/>
        </authorList>
    </citation>
    <scope>NUCLEOTIDE SEQUENCE</scope>
    <source>
        <strain evidence="1">CBHHK188m</strain>
    </source>
</reference>
<proteinExistence type="predicted"/>
<gene>
    <name evidence="1" type="ORF">DFH07DRAFT_953168</name>
</gene>
<sequence length="236" mass="26582">MAVPPDLCWEIGHISPQETRLNLLALNWDLYRLLRPLVYRHIVVGSRARKLIRSLAHNVDLPPLVRSLVFQDEPGPRLDPAQWDRVLCAMSNLRNLIIAPDVPLDIEMIPRLPFRLRHFGAHSSVGGPWAQFIATQPELEELAFNDDFLGTVPSSAQLPLLCSIKGRPADLSKFALAEQLVALFNAAPKLVKPLEHIVLDEDLTWFHFERDPQGPLLHLAVLLNDQQRPVTSDCSS</sequence>
<keyword evidence="2" id="KW-1185">Reference proteome</keyword>
<evidence type="ECO:0000313" key="2">
    <source>
        <dbReference type="Proteomes" id="UP001215280"/>
    </source>
</evidence>
<dbReference type="Proteomes" id="UP001215280">
    <property type="component" value="Unassembled WGS sequence"/>
</dbReference>
<name>A0AAD7JVN0_9AGAR</name>
<organism evidence="1 2">
    <name type="scientific">Mycena maculata</name>
    <dbReference type="NCBI Taxonomy" id="230809"/>
    <lineage>
        <taxon>Eukaryota</taxon>
        <taxon>Fungi</taxon>
        <taxon>Dikarya</taxon>
        <taxon>Basidiomycota</taxon>
        <taxon>Agaricomycotina</taxon>
        <taxon>Agaricomycetes</taxon>
        <taxon>Agaricomycetidae</taxon>
        <taxon>Agaricales</taxon>
        <taxon>Marasmiineae</taxon>
        <taxon>Mycenaceae</taxon>
        <taxon>Mycena</taxon>
    </lineage>
</organism>